<dbReference type="SUPFAM" id="SSF53448">
    <property type="entry name" value="Nucleotide-diphospho-sugar transferases"/>
    <property type="match status" value="1"/>
</dbReference>
<keyword evidence="3" id="KW-0808">Transferase</keyword>
<evidence type="ECO:0000259" key="5">
    <source>
        <dbReference type="Pfam" id="PF00535"/>
    </source>
</evidence>
<gene>
    <name evidence="7" type="ORF">COY32_03650</name>
</gene>
<dbReference type="Proteomes" id="UP000228920">
    <property type="component" value="Unassembled WGS sequence"/>
</dbReference>
<proteinExistence type="inferred from homology"/>
<comment type="caution">
    <text evidence="7">The sequence shown here is derived from an EMBL/GenBank/DDBJ whole genome shotgun (WGS) entry which is preliminary data.</text>
</comment>
<evidence type="ECO:0000256" key="2">
    <source>
        <dbReference type="ARBA" id="ARBA00022676"/>
    </source>
</evidence>
<protein>
    <recommendedName>
        <fullName evidence="5 6">Glycosyltransferase 2-like domain-containing protein</fullName>
    </recommendedName>
</protein>
<keyword evidence="4" id="KW-1133">Transmembrane helix</keyword>
<comment type="similarity">
    <text evidence="1">Belongs to the glycosyltransferase 2 family.</text>
</comment>
<evidence type="ECO:0000259" key="6">
    <source>
        <dbReference type="Pfam" id="PF13632"/>
    </source>
</evidence>
<dbReference type="InterPro" id="IPR001173">
    <property type="entry name" value="Glyco_trans_2-like"/>
</dbReference>
<evidence type="ECO:0000313" key="8">
    <source>
        <dbReference type="Proteomes" id="UP000228920"/>
    </source>
</evidence>
<dbReference type="EMBL" id="PFNL01000109">
    <property type="protein sequence ID" value="PIZ46235.1"/>
    <property type="molecule type" value="Genomic_DNA"/>
</dbReference>
<keyword evidence="4" id="KW-0812">Transmembrane</keyword>
<keyword evidence="4" id="KW-0472">Membrane</keyword>
<keyword evidence="2" id="KW-0328">Glycosyltransferase</keyword>
<dbReference type="PANTHER" id="PTHR43630">
    <property type="entry name" value="POLY-BETA-1,6-N-ACETYL-D-GLUCOSAMINE SYNTHASE"/>
    <property type="match status" value="1"/>
</dbReference>
<dbReference type="PANTHER" id="PTHR43630:SF1">
    <property type="entry name" value="POLY-BETA-1,6-N-ACETYL-D-GLUCOSAMINE SYNTHASE"/>
    <property type="match status" value="1"/>
</dbReference>
<evidence type="ECO:0000256" key="4">
    <source>
        <dbReference type="SAM" id="Phobius"/>
    </source>
</evidence>
<dbReference type="GO" id="GO:0016757">
    <property type="term" value="F:glycosyltransferase activity"/>
    <property type="evidence" value="ECO:0007669"/>
    <property type="project" value="UniProtKB-KW"/>
</dbReference>
<dbReference type="Pfam" id="PF13632">
    <property type="entry name" value="Glyco_trans_2_3"/>
    <property type="match status" value="1"/>
</dbReference>
<name>A0A2M7TIU4_UNCKA</name>
<dbReference type="Pfam" id="PF00535">
    <property type="entry name" value="Glycos_transf_2"/>
    <property type="match status" value="1"/>
</dbReference>
<sequence length="313" mass="35423">MIKVTVITTFKNEAETIAPFIEGLLSQSRSPDEIVLCDGGSTDGTIEIIQKFIDNGAPIKLVIKPGNRSVGRNEATKKATHEHIAVTDVGTVADKDWLKNIIAPFENDSSVQAVSGFFKVAPETFFEKASSELMLIDHDNIDPNTWLPSSRSVAYTKTAWKDAGGYPEYTSYNEDTPFDLALIKAGHPFTFAKDAVVYWRPRSTYKEFYKQFYNYAIGDGLDGIQARNYIKKIVLYSGLLGILFLSIFIPYLFLVDLGIVILYLLWRSRHMWNRNISKKWLLYVLPVIVTYDIANIRGFVKGFFMRKEGNVKS</sequence>
<dbReference type="AlphaFoldDB" id="A0A2M7TIU4"/>
<dbReference type="Gene3D" id="3.90.550.10">
    <property type="entry name" value="Spore Coat Polysaccharide Biosynthesis Protein SpsA, Chain A"/>
    <property type="match status" value="1"/>
</dbReference>
<feature type="transmembrane region" description="Helical" evidence="4">
    <location>
        <begin position="233"/>
        <end position="265"/>
    </location>
</feature>
<reference evidence="8" key="1">
    <citation type="submission" date="2017-09" db="EMBL/GenBank/DDBJ databases">
        <title>Depth-based differentiation of microbial function through sediment-hosted aquifers and enrichment of novel symbionts in the deep terrestrial subsurface.</title>
        <authorList>
            <person name="Probst A.J."/>
            <person name="Ladd B."/>
            <person name="Jarett J.K."/>
            <person name="Geller-Mcgrath D.E."/>
            <person name="Sieber C.M.K."/>
            <person name="Emerson J.B."/>
            <person name="Anantharaman K."/>
            <person name="Thomas B.C."/>
            <person name="Malmstrom R."/>
            <person name="Stieglmeier M."/>
            <person name="Klingl A."/>
            <person name="Woyke T."/>
            <person name="Ryan C.M."/>
            <person name="Banfield J.F."/>
        </authorList>
    </citation>
    <scope>NUCLEOTIDE SEQUENCE [LARGE SCALE GENOMIC DNA]</scope>
</reference>
<accession>A0A2M7TIU4</accession>
<dbReference type="InterPro" id="IPR029044">
    <property type="entry name" value="Nucleotide-diphossugar_trans"/>
</dbReference>
<feature type="domain" description="Glycosyltransferase 2-like" evidence="6">
    <location>
        <begin position="151"/>
        <end position="264"/>
    </location>
</feature>
<evidence type="ECO:0000313" key="7">
    <source>
        <dbReference type="EMBL" id="PIZ46235.1"/>
    </source>
</evidence>
<evidence type="ECO:0000256" key="1">
    <source>
        <dbReference type="ARBA" id="ARBA00006739"/>
    </source>
</evidence>
<evidence type="ECO:0000256" key="3">
    <source>
        <dbReference type="ARBA" id="ARBA00022679"/>
    </source>
</evidence>
<feature type="domain" description="Glycosyltransferase 2-like" evidence="5">
    <location>
        <begin position="5"/>
        <end position="133"/>
    </location>
</feature>
<organism evidence="7 8">
    <name type="scientific">candidate division WWE3 bacterium CG_4_10_14_0_2_um_filter_41_14</name>
    <dbReference type="NCBI Taxonomy" id="1975072"/>
    <lineage>
        <taxon>Bacteria</taxon>
        <taxon>Katanobacteria</taxon>
    </lineage>
</organism>
<feature type="transmembrane region" description="Helical" evidence="4">
    <location>
        <begin position="280"/>
        <end position="300"/>
    </location>
</feature>